<keyword evidence="4" id="KW-0378">Hydrolase</keyword>
<dbReference type="GO" id="GO:0042078">
    <property type="term" value="P:germ-line stem cell division"/>
    <property type="evidence" value="ECO:0007669"/>
    <property type="project" value="TreeGrafter"/>
</dbReference>
<evidence type="ECO:0000313" key="9">
    <source>
        <dbReference type="EMBL" id="KAE9533876.1"/>
    </source>
</evidence>
<reference evidence="9 10" key="1">
    <citation type="submission" date="2019-08" db="EMBL/GenBank/DDBJ databases">
        <title>The genome of the soybean aphid Biotype 1, its phylome, world population structure and adaptation to the North American continent.</title>
        <authorList>
            <person name="Giordano R."/>
            <person name="Donthu R.K."/>
            <person name="Hernandez A.G."/>
            <person name="Wright C.L."/>
            <person name="Zimin A.V."/>
        </authorList>
    </citation>
    <scope>NUCLEOTIDE SEQUENCE [LARGE SCALE GENOMIC DNA]</scope>
    <source>
        <tissue evidence="9">Whole aphids</tissue>
    </source>
</reference>
<keyword evidence="2" id="KW-0677">Repeat</keyword>
<dbReference type="EC" id="3.6.4.13" evidence="1"/>
<keyword evidence="6" id="KW-0067">ATP-binding</keyword>
<dbReference type="AlphaFoldDB" id="A0A6G0TK25"/>
<gene>
    <name evidence="9" type="ORF">AGLY_008955</name>
</gene>
<comment type="caution">
    <text evidence="9">The sequence shown here is derived from an EMBL/GenBank/DDBJ whole genome shotgun (WGS) entry which is preliminary data.</text>
</comment>
<evidence type="ECO:0000256" key="2">
    <source>
        <dbReference type="ARBA" id="ARBA00022737"/>
    </source>
</evidence>
<evidence type="ECO:0000256" key="5">
    <source>
        <dbReference type="ARBA" id="ARBA00022806"/>
    </source>
</evidence>
<proteinExistence type="predicted"/>
<organism evidence="9 10">
    <name type="scientific">Aphis glycines</name>
    <name type="common">Soybean aphid</name>
    <dbReference type="NCBI Taxonomy" id="307491"/>
    <lineage>
        <taxon>Eukaryota</taxon>
        <taxon>Metazoa</taxon>
        <taxon>Ecdysozoa</taxon>
        <taxon>Arthropoda</taxon>
        <taxon>Hexapoda</taxon>
        <taxon>Insecta</taxon>
        <taxon>Pterygota</taxon>
        <taxon>Neoptera</taxon>
        <taxon>Paraneoptera</taxon>
        <taxon>Hemiptera</taxon>
        <taxon>Sternorrhyncha</taxon>
        <taxon>Aphidomorpha</taxon>
        <taxon>Aphidoidea</taxon>
        <taxon>Aphididae</taxon>
        <taxon>Aphidini</taxon>
        <taxon>Aphis</taxon>
        <taxon>Aphis</taxon>
    </lineage>
</organism>
<dbReference type="GO" id="GO:0016787">
    <property type="term" value="F:hydrolase activity"/>
    <property type="evidence" value="ECO:0007669"/>
    <property type="project" value="UniProtKB-KW"/>
</dbReference>
<keyword evidence="5" id="KW-0347">Helicase</keyword>
<keyword evidence="3" id="KW-0547">Nucleotide-binding</keyword>
<accession>A0A6G0TK25</accession>
<feature type="domain" description="DEAD/DEAH-box helicase" evidence="8">
    <location>
        <begin position="64"/>
        <end position="237"/>
    </location>
</feature>
<dbReference type="InterPro" id="IPR027417">
    <property type="entry name" value="P-loop_NTPase"/>
</dbReference>
<dbReference type="GO" id="GO:0003724">
    <property type="term" value="F:RNA helicase activity"/>
    <property type="evidence" value="ECO:0007669"/>
    <property type="project" value="UniProtKB-EC"/>
</dbReference>
<comment type="catalytic activity">
    <reaction evidence="7">
        <text>ATP + H2O = ADP + phosphate + H(+)</text>
        <dbReference type="Rhea" id="RHEA:13065"/>
        <dbReference type="ChEBI" id="CHEBI:15377"/>
        <dbReference type="ChEBI" id="CHEBI:15378"/>
        <dbReference type="ChEBI" id="CHEBI:30616"/>
        <dbReference type="ChEBI" id="CHEBI:43474"/>
        <dbReference type="ChEBI" id="CHEBI:456216"/>
        <dbReference type="EC" id="3.6.4.13"/>
    </reaction>
</comment>
<dbReference type="InterPro" id="IPR011545">
    <property type="entry name" value="DEAD/DEAH_box_helicase_dom"/>
</dbReference>
<keyword evidence="10" id="KW-1185">Reference proteome</keyword>
<sequence>MTDQINFKKYKDLLYNNEGSKNNGNLTPVYGPYEKLYLNDWGQSDIHHEIVQAFDKMNIKQMKPIQQNSFLYLTKHYNTAMIGFSKGKSVSYLASIGSSILSNSNNKVESCDIGPKAIILSSSLRSCSLLEDLSKLLFSTTKNKINIVVAYESISVQHTIATLCNGCDILIATPTGLHNLLTQTKIFSYSNLKHFVFDNIDLLLDIYKTQIAYFSQLLIKLKENKGCSIQLISASVKWNKEVDMFLNQLFLKWQYIFGSPLEAVRYMKIGFNVVLVEDDKLEKILRKQFFFNLIL</sequence>
<evidence type="ECO:0000256" key="3">
    <source>
        <dbReference type="ARBA" id="ARBA00022741"/>
    </source>
</evidence>
<evidence type="ECO:0000256" key="7">
    <source>
        <dbReference type="ARBA" id="ARBA00047984"/>
    </source>
</evidence>
<evidence type="ECO:0000259" key="8">
    <source>
        <dbReference type="Pfam" id="PF00270"/>
    </source>
</evidence>
<dbReference type="OrthoDB" id="249932at2759"/>
<evidence type="ECO:0000256" key="6">
    <source>
        <dbReference type="ARBA" id="ARBA00022840"/>
    </source>
</evidence>
<dbReference type="Gene3D" id="3.40.50.300">
    <property type="entry name" value="P-loop containing nucleotide triphosphate hydrolases"/>
    <property type="match status" value="1"/>
</dbReference>
<dbReference type="EMBL" id="VYZN01000031">
    <property type="protein sequence ID" value="KAE9533876.1"/>
    <property type="molecule type" value="Genomic_DNA"/>
</dbReference>
<name>A0A6G0TK25_APHGL</name>
<evidence type="ECO:0000256" key="1">
    <source>
        <dbReference type="ARBA" id="ARBA00012552"/>
    </source>
</evidence>
<dbReference type="GO" id="GO:0003676">
    <property type="term" value="F:nucleic acid binding"/>
    <property type="evidence" value="ECO:0007669"/>
    <property type="project" value="InterPro"/>
</dbReference>
<dbReference type="Pfam" id="PF00270">
    <property type="entry name" value="DEAD"/>
    <property type="match status" value="1"/>
</dbReference>
<dbReference type="PANTHER" id="PTHR22655">
    <property type="entry name" value="ATP-DEPENDENT RNA HELICASE TDRD12-RELATED"/>
    <property type="match status" value="1"/>
</dbReference>
<evidence type="ECO:0000256" key="4">
    <source>
        <dbReference type="ARBA" id="ARBA00022801"/>
    </source>
</evidence>
<protein>
    <recommendedName>
        <fullName evidence="1">RNA helicase</fullName>
        <ecNumber evidence="1">3.6.4.13</ecNumber>
    </recommendedName>
</protein>
<dbReference type="Proteomes" id="UP000475862">
    <property type="component" value="Unassembled WGS sequence"/>
</dbReference>
<dbReference type="PANTHER" id="PTHR22655:SF2">
    <property type="entry name" value="ATP-DEPENDENT RNA HELICASE TDRD12-RELATED"/>
    <property type="match status" value="1"/>
</dbReference>
<dbReference type="SUPFAM" id="SSF52540">
    <property type="entry name" value="P-loop containing nucleoside triphosphate hydrolases"/>
    <property type="match status" value="1"/>
</dbReference>
<evidence type="ECO:0000313" key="10">
    <source>
        <dbReference type="Proteomes" id="UP000475862"/>
    </source>
</evidence>
<dbReference type="GO" id="GO:0005524">
    <property type="term" value="F:ATP binding"/>
    <property type="evidence" value="ECO:0007669"/>
    <property type="project" value="UniProtKB-KW"/>
</dbReference>